<feature type="domain" description="PilZ" evidence="2">
    <location>
        <begin position="15"/>
        <end position="114"/>
    </location>
</feature>
<keyword evidence="1" id="KW-1133">Transmembrane helix</keyword>
<gene>
    <name evidence="5" type="ORF">OE749_09405</name>
</gene>
<reference evidence="5 6" key="1">
    <citation type="submission" date="2022-10" db="EMBL/GenBank/DDBJ databases">
        <title>Aestuariibacter sp. AA17 isolated from Montipora capitata coral fragment.</title>
        <authorList>
            <person name="Emsley S.A."/>
            <person name="Pfannmuller K.M."/>
            <person name="Loughran R.M."/>
            <person name="Shlafstein M."/>
            <person name="Papke E."/>
            <person name="Saw J.H."/>
            <person name="Ushijima B."/>
            <person name="Videau P."/>
        </authorList>
    </citation>
    <scope>NUCLEOTIDE SEQUENCE [LARGE SCALE GENOMIC DNA]</scope>
    <source>
        <strain evidence="5 6">AA17</strain>
    </source>
</reference>
<dbReference type="Proteomes" id="UP001652504">
    <property type="component" value="Unassembled WGS sequence"/>
</dbReference>
<dbReference type="Pfam" id="PF07238">
    <property type="entry name" value="PilZ"/>
    <property type="match status" value="1"/>
</dbReference>
<dbReference type="InterPro" id="IPR058834">
    <property type="entry name" value="Beta-barrel_ALG44"/>
</dbReference>
<dbReference type="RefSeq" id="WP_263712193.1">
    <property type="nucleotide sequence ID" value="NZ_JAOWKX010000004.1"/>
</dbReference>
<name>A0ABT3A9B5_9ALTE</name>
<organism evidence="5 6">
    <name type="scientific">Fluctibacter corallii</name>
    <dbReference type="NCBI Taxonomy" id="2984329"/>
    <lineage>
        <taxon>Bacteria</taxon>
        <taxon>Pseudomonadati</taxon>
        <taxon>Pseudomonadota</taxon>
        <taxon>Gammaproteobacteria</taxon>
        <taxon>Alteromonadales</taxon>
        <taxon>Alteromonadaceae</taxon>
        <taxon>Fluctibacter</taxon>
    </lineage>
</organism>
<dbReference type="Pfam" id="PF25964">
    <property type="entry name" value="BSH_ALG44"/>
    <property type="match status" value="1"/>
</dbReference>
<feature type="transmembrane region" description="Helical" evidence="1">
    <location>
        <begin position="157"/>
        <end position="176"/>
    </location>
</feature>
<keyword evidence="1" id="KW-0472">Membrane</keyword>
<evidence type="ECO:0000313" key="6">
    <source>
        <dbReference type="Proteomes" id="UP001652504"/>
    </source>
</evidence>
<comment type="caution">
    <text evidence="5">The sequence shown here is derived from an EMBL/GenBank/DDBJ whole genome shotgun (WGS) entry which is preliminary data.</text>
</comment>
<dbReference type="InterPro" id="IPR009875">
    <property type="entry name" value="PilZ_domain"/>
</dbReference>
<evidence type="ECO:0000256" key="1">
    <source>
        <dbReference type="SAM" id="Phobius"/>
    </source>
</evidence>
<accession>A0ABT3A9B5</accession>
<dbReference type="SUPFAM" id="SSF141371">
    <property type="entry name" value="PilZ domain-like"/>
    <property type="match status" value="1"/>
</dbReference>
<dbReference type="Gene3D" id="2.40.10.220">
    <property type="entry name" value="predicted glycosyltransferase like domains"/>
    <property type="match status" value="1"/>
</dbReference>
<dbReference type="Pfam" id="PF25965">
    <property type="entry name" value="Beta-barrel_ALG44"/>
    <property type="match status" value="1"/>
</dbReference>
<feature type="domain" description="ALG44 beta-barrel" evidence="4">
    <location>
        <begin position="297"/>
        <end position="374"/>
    </location>
</feature>
<feature type="domain" description="ALG44 barrel-sandwich hybrid" evidence="3">
    <location>
        <begin position="202"/>
        <end position="290"/>
    </location>
</feature>
<evidence type="ECO:0000259" key="4">
    <source>
        <dbReference type="Pfam" id="PF25965"/>
    </source>
</evidence>
<dbReference type="InterPro" id="IPR058835">
    <property type="entry name" value="BSH_ALG44"/>
</dbReference>
<keyword evidence="6" id="KW-1185">Reference proteome</keyword>
<evidence type="ECO:0000313" key="5">
    <source>
        <dbReference type="EMBL" id="MCV2884911.1"/>
    </source>
</evidence>
<dbReference type="Gene3D" id="2.40.50.100">
    <property type="match status" value="1"/>
</dbReference>
<evidence type="ECO:0000259" key="2">
    <source>
        <dbReference type="Pfam" id="PF07238"/>
    </source>
</evidence>
<sequence>MQVAQVNMVHESESQRRHARVRIPCKLHLANSDIPYAFELLDLSASGFAVRDNHDSFKRGDNSAGHLKFNFDGLEISLAVRFQVVSKEGEDLARVGCEFHDLGVKETSTLRMIITKFLSGEVTAAGDVINTLQRDNFSKPRKHSGSQPLTPMARAKALIGTSLVLAIGLGATAYIASNLYSSFFVRNAVAAAVSIPSYSAVTPREGFITALVSEGDRVSMGQPIATVDSPLLDVLQPAAQAVGIKQEELETMLASRVGSVIESPCDCTVVSNLVDNGEYKVKGDTALKLAQIDATTEVKARFKFEDLESLAIGKQANIKFSDSAQTMRGQITSIKLPQDIEDQARDLGSVLVTIQPEQPIDKSLINLPVSVSVSDVL</sequence>
<proteinExistence type="predicted"/>
<keyword evidence="1" id="KW-0812">Transmembrane</keyword>
<protein>
    <submittedName>
        <fullName evidence="5">PilZ domain-containing protein</fullName>
    </submittedName>
</protein>
<dbReference type="EMBL" id="JAOWKX010000004">
    <property type="protein sequence ID" value="MCV2884911.1"/>
    <property type="molecule type" value="Genomic_DNA"/>
</dbReference>
<evidence type="ECO:0000259" key="3">
    <source>
        <dbReference type="Pfam" id="PF25964"/>
    </source>
</evidence>